<evidence type="ECO:0000313" key="2">
    <source>
        <dbReference type="EMBL" id="KAH9328841.1"/>
    </source>
</evidence>
<dbReference type="EMBL" id="JAHRHJ020000001">
    <property type="protein sequence ID" value="KAH9328841.1"/>
    <property type="molecule type" value="Genomic_DNA"/>
</dbReference>
<dbReference type="PANTHER" id="PTHR32387">
    <property type="entry name" value="WU:FJ29H11"/>
    <property type="match status" value="1"/>
</dbReference>
<dbReference type="SUPFAM" id="SSF55874">
    <property type="entry name" value="ATPase domain of HSP90 chaperone/DNA topoisomerase II/histidine kinase"/>
    <property type="match status" value="1"/>
</dbReference>
<dbReference type="AlphaFoldDB" id="A0AA38GUN7"/>
<feature type="domain" description="Sacsin/Nov" evidence="1">
    <location>
        <begin position="33"/>
        <end position="144"/>
    </location>
</feature>
<dbReference type="InterPro" id="IPR036890">
    <property type="entry name" value="HATPase_C_sf"/>
</dbReference>
<gene>
    <name evidence="2" type="ORF">KI387_000949</name>
</gene>
<proteinExistence type="predicted"/>
<sequence>MATPKEHIEQIRLRKFLIGGEKNPLSRDLYHAVKHLSSELYTKDIHFIMELIQNAEDNEYPPNVEASLEFVFTSRDITGTGAPGTLLVFNNEKGFSKDNIESLCSVGHSTKRGKRQGGGYIGEKGIGFKSVFLVTSQPYIFSNGYKIRFNEVPTPETGIGYIVPEWIDDKPSIEDLQQVYGKIAELPNTIIVLPLKPEKVVAVKNQVSDIHPEVILFMSKIKRLSVREDNVMDNLVETQVSVSLETAFQTVKNEESESFILHLAAEENEEWSNEGSYYMWRQRFPAKAENWVEGRKDIKTWVITLAFPCEERVVRRNNHKRRRITKSNKVGAGIYAFLPTQILTGFPFIIQADFLLVSSRESIIWDNKWNRGILNCIPSAFCTAFHWLLQSVGSAPISSRSYCFKYLPISMPFNHQLKLIRSAIQMKLKNENVVLCESETGYCKPEEALNILPDFRNILETATEKPSYLLSDKVFIIHSCMDDLNVLNFLGVRNADDKWYAKCIQSSSWVAGLSEDLYVELLCFIAAYWEKGIPTSPGNFLRKKISDNLHCFPLFKYEDYPNGVGWASLSDISTHSCRIYFSSEAHDIEWLTRWKSKFGDVANYKFIPNATQKSISDLEKSSLLKLQEWLSHYPAITELSVSSFTKQLIQEAQVSASRKFVISVTQFLHYSSANQYFDIREICNLRLQMPIVSESGTIVKNPPQERVFIPASTGKWAKLMGSNPWEAEGYVTLSSKYMKIPPCAVGLKGGNDLELFIKDELGAMDIP</sequence>
<name>A0AA38GUN7_TAXCH</name>
<feature type="non-terminal residue" evidence="2">
    <location>
        <position position="767"/>
    </location>
</feature>
<dbReference type="Gene3D" id="3.30.565.10">
    <property type="entry name" value="Histidine kinase-like ATPase, C-terminal domain"/>
    <property type="match status" value="1"/>
</dbReference>
<reference evidence="2 3" key="1">
    <citation type="journal article" date="2021" name="Nat. Plants">
        <title>The Taxus genome provides insights into paclitaxel biosynthesis.</title>
        <authorList>
            <person name="Xiong X."/>
            <person name="Gou J."/>
            <person name="Liao Q."/>
            <person name="Li Y."/>
            <person name="Zhou Q."/>
            <person name="Bi G."/>
            <person name="Li C."/>
            <person name="Du R."/>
            <person name="Wang X."/>
            <person name="Sun T."/>
            <person name="Guo L."/>
            <person name="Liang H."/>
            <person name="Lu P."/>
            <person name="Wu Y."/>
            <person name="Zhang Z."/>
            <person name="Ro D.K."/>
            <person name="Shang Y."/>
            <person name="Huang S."/>
            <person name="Yan J."/>
        </authorList>
    </citation>
    <scope>NUCLEOTIDE SEQUENCE [LARGE SCALE GENOMIC DNA]</scope>
    <source>
        <strain evidence="2">Ta-2019</strain>
    </source>
</reference>
<dbReference type="OMA" id="FDIREIC"/>
<dbReference type="Pfam" id="PF25794">
    <property type="entry name" value="SACS"/>
    <property type="match status" value="1"/>
</dbReference>
<accession>A0AA38GUN7</accession>
<dbReference type="InterPro" id="IPR052957">
    <property type="entry name" value="Auxin_embryo_med"/>
</dbReference>
<dbReference type="PANTHER" id="PTHR32387:SF3">
    <property type="entry name" value="ATP_DNA BINDING PROTEIN"/>
    <property type="match status" value="1"/>
</dbReference>
<keyword evidence="3" id="KW-1185">Reference proteome</keyword>
<evidence type="ECO:0000259" key="1">
    <source>
        <dbReference type="Pfam" id="PF25794"/>
    </source>
</evidence>
<evidence type="ECO:0000313" key="3">
    <source>
        <dbReference type="Proteomes" id="UP000824469"/>
    </source>
</evidence>
<organism evidence="2 3">
    <name type="scientific">Taxus chinensis</name>
    <name type="common">Chinese yew</name>
    <name type="synonym">Taxus wallichiana var. chinensis</name>
    <dbReference type="NCBI Taxonomy" id="29808"/>
    <lineage>
        <taxon>Eukaryota</taxon>
        <taxon>Viridiplantae</taxon>
        <taxon>Streptophyta</taxon>
        <taxon>Embryophyta</taxon>
        <taxon>Tracheophyta</taxon>
        <taxon>Spermatophyta</taxon>
        <taxon>Pinopsida</taxon>
        <taxon>Pinidae</taxon>
        <taxon>Conifers II</taxon>
        <taxon>Cupressales</taxon>
        <taxon>Taxaceae</taxon>
        <taxon>Taxus</taxon>
    </lineage>
</organism>
<dbReference type="NCBIfam" id="NF047352">
    <property type="entry name" value="P_loop_sacsin"/>
    <property type="match status" value="1"/>
</dbReference>
<dbReference type="InterPro" id="IPR058210">
    <property type="entry name" value="SACS/Nov_dom"/>
</dbReference>
<protein>
    <recommendedName>
        <fullName evidence="1">Sacsin/Nov domain-containing protein</fullName>
    </recommendedName>
</protein>
<dbReference type="Proteomes" id="UP000824469">
    <property type="component" value="Unassembled WGS sequence"/>
</dbReference>
<comment type="caution">
    <text evidence="2">The sequence shown here is derived from an EMBL/GenBank/DDBJ whole genome shotgun (WGS) entry which is preliminary data.</text>
</comment>